<dbReference type="GeneID" id="26834795"/>
<keyword evidence="3" id="KW-0934">Plastid</keyword>
<dbReference type="RefSeq" id="YP_009229303.1">
    <property type="nucleotide sequence ID" value="NC_029235.1"/>
</dbReference>
<keyword evidence="1" id="KW-0694">RNA-binding</keyword>
<name>A0A0U3CD92_9ROSI</name>
<evidence type="ECO:0000259" key="2">
    <source>
        <dbReference type="SMART" id="SM00363"/>
    </source>
</evidence>
<proteinExistence type="predicted"/>
<feature type="domain" description="RNA-binding S4" evidence="2">
    <location>
        <begin position="35"/>
        <end position="97"/>
    </location>
</feature>
<organism evidence="3">
    <name type="scientific">Pilostyles aethiopica</name>
    <dbReference type="NCBI Taxonomy" id="301899"/>
    <lineage>
        <taxon>Eukaryota</taxon>
        <taxon>Viridiplantae</taxon>
        <taxon>Streptophyta</taxon>
        <taxon>Embryophyta</taxon>
        <taxon>Tracheophyta</taxon>
        <taxon>Spermatophyta</taxon>
        <taxon>Magnoliopsida</taxon>
        <taxon>eudicotyledons</taxon>
        <taxon>Gunneridae</taxon>
        <taxon>Pentapetalae</taxon>
        <taxon>rosids</taxon>
        <taxon>fabids</taxon>
        <taxon>Cucurbitales</taxon>
        <taxon>Apodanthaceae</taxon>
        <taxon>Pilostyles</taxon>
    </lineage>
</organism>
<dbReference type="InterPro" id="IPR036986">
    <property type="entry name" value="S4_RNA-bd_sf"/>
</dbReference>
<protein>
    <submittedName>
        <fullName evidence="3">Small ribosomal protein 4</fullName>
    </submittedName>
</protein>
<dbReference type="InterPro" id="IPR002942">
    <property type="entry name" value="S4_RNA-bd"/>
</dbReference>
<evidence type="ECO:0000256" key="1">
    <source>
        <dbReference type="PROSITE-ProRule" id="PRU00182"/>
    </source>
</evidence>
<accession>A0A0U3CD92</accession>
<dbReference type="GO" id="GO:0003723">
    <property type="term" value="F:RNA binding"/>
    <property type="evidence" value="ECO:0007669"/>
    <property type="project" value="UniProtKB-KW"/>
</dbReference>
<dbReference type="EMBL" id="KT981955">
    <property type="protein sequence ID" value="ALT22439.1"/>
    <property type="molecule type" value="Genomic_DNA"/>
</dbReference>
<keyword evidence="3" id="KW-0687">Ribonucleoprotein</keyword>
<dbReference type="CDD" id="cd00165">
    <property type="entry name" value="S4"/>
    <property type="match status" value="1"/>
</dbReference>
<dbReference type="SUPFAM" id="SSF55174">
    <property type="entry name" value="Alpha-L RNA-binding motif"/>
    <property type="match status" value="1"/>
</dbReference>
<dbReference type="Gene3D" id="3.10.290.10">
    <property type="entry name" value="RNA-binding S4 domain"/>
    <property type="match status" value="1"/>
</dbReference>
<sequence length="146" mass="17837">MYKNRISISFYKNHIKAAIKKHKVIYEYLRRMLYMRLDNIIYKSDYNSNIKFSKIVHLIKKGNVKVNNEIVKKPCYIVNKKSTISVLFNKEEGFVRIKNNVYLFYEMVKKEIKEFKTNSKKLTKEEYILKQKRYLRNEKSLVEFLF</sequence>
<dbReference type="GO" id="GO:0005840">
    <property type="term" value="C:ribosome"/>
    <property type="evidence" value="ECO:0007669"/>
    <property type="project" value="UniProtKB-KW"/>
</dbReference>
<dbReference type="Pfam" id="PF01479">
    <property type="entry name" value="S4"/>
    <property type="match status" value="1"/>
</dbReference>
<geneLocation type="plastid" evidence="3"/>
<dbReference type="AlphaFoldDB" id="A0A0U3CD92"/>
<evidence type="ECO:0000313" key="3">
    <source>
        <dbReference type="EMBL" id="ALT22439.1"/>
    </source>
</evidence>
<gene>
    <name evidence="3" type="primary">rps4</name>
</gene>
<dbReference type="PROSITE" id="PS50889">
    <property type="entry name" value="S4"/>
    <property type="match status" value="1"/>
</dbReference>
<reference evidence="3" key="1">
    <citation type="journal article" date="2015" name="Genome Biol. Evol.">
        <title>The plastomes of two species in the endoparasite genus Pilostyles (Apodanthaceae) each retain just five or six possibly functional genes.</title>
        <authorList>
            <person name="Bellot S."/>
            <person name="Renner S.S."/>
        </authorList>
    </citation>
    <scope>NUCLEOTIDE SEQUENCE</scope>
</reference>
<keyword evidence="3" id="KW-0689">Ribosomal protein</keyword>
<dbReference type="SMART" id="SM00363">
    <property type="entry name" value="S4"/>
    <property type="match status" value="1"/>
</dbReference>